<gene>
    <name evidence="4" type="ORF">FA14DRAFT_78463</name>
</gene>
<feature type="compositionally biased region" description="Low complexity" evidence="1">
    <location>
        <begin position="400"/>
        <end position="412"/>
    </location>
</feature>
<dbReference type="GO" id="GO:0003676">
    <property type="term" value="F:nucleic acid binding"/>
    <property type="evidence" value="ECO:0007669"/>
    <property type="project" value="InterPro"/>
</dbReference>
<feature type="domain" description="RSE1/DDB1/CPSF1 C-terminal" evidence="2">
    <location>
        <begin position="1075"/>
        <end position="1445"/>
    </location>
</feature>
<feature type="compositionally biased region" description="Low complexity" evidence="1">
    <location>
        <begin position="426"/>
        <end position="444"/>
    </location>
</feature>
<dbReference type="GeneID" id="37024664"/>
<dbReference type="InterPro" id="IPR050358">
    <property type="entry name" value="RSE1/DDB1/CFT1"/>
</dbReference>
<dbReference type="Pfam" id="PF03178">
    <property type="entry name" value="CPSF_A"/>
    <property type="match status" value="1"/>
</dbReference>
<feature type="compositionally biased region" description="Polar residues" evidence="1">
    <location>
        <begin position="469"/>
        <end position="482"/>
    </location>
</feature>
<dbReference type="RefSeq" id="XP_025353134.1">
    <property type="nucleotide sequence ID" value="XM_025502883.1"/>
</dbReference>
<dbReference type="STRING" id="1280837.A0A316V5T4"/>
<accession>A0A316V5T4</accession>
<dbReference type="InterPro" id="IPR004871">
    <property type="entry name" value="RSE1/DDB1/CPSF1_C"/>
</dbReference>
<feature type="region of interest" description="Disordered" evidence="1">
    <location>
        <begin position="384"/>
        <end position="497"/>
    </location>
</feature>
<evidence type="ECO:0008006" key="6">
    <source>
        <dbReference type="Google" id="ProtNLM"/>
    </source>
</evidence>
<dbReference type="InterPro" id="IPR015943">
    <property type="entry name" value="WD40/YVTN_repeat-like_dom_sf"/>
</dbReference>
<keyword evidence="5" id="KW-1185">Reference proteome</keyword>
<dbReference type="InParanoid" id="A0A316V5T4"/>
<evidence type="ECO:0000259" key="2">
    <source>
        <dbReference type="Pfam" id="PF03178"/>
    </source>
</evidence>
<feature type="region of interest" description="Disordered" evidence="1">
    <location>
        <begin position="1299"/>
        <end position="1318"/>
    </location>
</feature>
<dbReference type="Proteomes" id="UP000245771">
    <property type="component" value="Unassembled WGS sequence"/>
</dbReference>
<organism evidence="4 5">
    <name type="scientific">Meira miltonrushii</name>
    <dbReference type="NCBI Taxonomy" id="1280837"/>
    <lineage>
        <taxon>Eukaryota</taxon>
        <taxon>Fungi</taxon>
        <taxon>Dikarya</taxon>
        <taxon>Basidiomycota</taxon>
        <taxon>Ustilaginomycotina</taxon>
        <taxon>Exobasidiomycetes</taxon>
        <taxon>Exobasidiales</taxon>
        <taxon>Brachybasidiaceae</taxon>
        <taxon>Meira</taxon>
    </lineage>
</organism>
<dbReference type="Gene3D" id="1.10.150.910">
    <property type="match status" value="1"/>
</dbReference>
<sequence>MYYIHHVHNATASAQSLLLSNFLPSGPCLCVVKHASLSFLTLAEEDADSALKEVLSVPINGRILRLARIKATEKSSTIASDRIAVLTDHHQPRLFVLHYNQTNQGIRSVDFDANASSSSAWSPIETKESILLEELGRPAAESGLTLEVEEGIGALYAYCHTHAGKLKVARLKSESAGTTQGETPFLSKLPDLAHAFSLRLPHPHLISSTFMARRGGEPSPSQIALLSLSSTASRLPGLGMQCLPVLSFHAIDEVNQELPPVVWGPPRKIPSKEVSEKSLETTNEDGEPSTAAKGRRKSSQSNDVEPSSGAGSKPAKAGRHGPAAKGASRTAEEEAAHEEQLAKTPLTRAHVPLPFSDALGAHLLLALPARAGGGVLVFSETSVMLVPPPPSSTDAKDSGALRSPKSSSSSKVAGKRRKSSSGEIVTSARRQSASSSQTTTADSALSVSPTATMTTAPRSNENGKRRRSTAGSSSTINPTTDGTTRRRSSSAASVSSQRILRMGLPVPVIVASAIVIKEPLGEEDDGVRIDSETGKGTLNVIFATHSGRLELLTITLQNMASDQSDVEQFAPISLSTQKLGEASAAGGPDALAYLGDNFLHISSTSGDSLLLRINDQIGEETGNQFSIVKRWSNLAPILDFVADDGAGGSPSAAGSAQARIITCSGSGPTGSLRVIRDGVALEDLASIEEAGIRRIWDIEGTTSKSTAFLLLGLSQGARVVSFGQAGIEDHTYQFTQAGLDANQSILDAASLGAGLFAVVNSSGVKVLQSEQASIKAQWQPSDAKQLSLGSEPITRAAVNSAGQVLLAFQTGDMILLQIRETSIELIAATKLPSEISAIDISPLTTEKGSSATLATVALWRPAIVKIFTIPDLRDATPSALMASHPSLIRSVKLHTFSINGASTSLPHLMIGLGNGTLTTHSLSLPTKDSISQTIGVLERRTTSLGTQPLHLRSFITAQGLHAVFAASDKSTVVFSQGTGLTYSSVRHQDVSDISQFDFSVNPETGVDRLMIFATPERLQVAKMGEISQVDIETIDLGYDNPLAISMCTDQKVVGVVTTRFLSQGRGSEPIEGGKVILRDAEQFTALDEYVLEMEERPNCIDTFERGGANYFVVGTGYTFPDRTETTSGRLLLLRISPRSKKLQLVTSRNVDGNVFDLKAIGGKRIIACVNAKVLSFEMEDDYTAMDEESDGEEDKKFSNQNILLIQVGQWACAFTATSLSISDSNKVVVGDALRSIVILRMDEQSGKLVELARDCDPYWTVSCNCIDEEEEVYCGSDIAFNIWTCRRLKWTQSAKDRLERSRLRETETGSGRSAAGSAQNGVDLIDQTWSHIMQRDGAFHYGDLINKMKRGSLVSDSGNVGSANSKTGSNKSPVVQSRIIFGTAAGAIGLLAKLDERAGRILSQLEVKIADSFKPIGEIATESYRTLRTDHRTQPSAGFIDGIALCNAFDPLNNEARVALIRRGRLPIDADLDEVNNLVESLQRLS</sequence>
<dbReference type="EMBL" id="KZ819605">
    <property type="protein sequence ID" value="PWN32832.1"/>
    <property type="molecule type" value="Genomic_DNA"/>
</dbReference>
<reference evidence="4 5" key="1">
    <citation type="journal article" date="2018" name="Mol. Biol. Evol.">
        <title>Broad Genomic Sampling Reveals a Smut Pathogenic Ancestry of the Fungal Clade Ustilaginomycotina.</title>
        <authorList>
            <person name="Kijpornyongpan T."/>
            <person name="Mondo S.J."/>
            <person name="Barry K."/>
            <person name="Sandor L."/>
            <person name="Lee J."/>
            <person name="Lipzen A."/>
            <person name="Pangilinan J."/>
            <person name="LaButti K."/>
            <person name="Hainaut M."/>
            <person name="Henrissat B."/>
            <person name="Grigoriev I.V."/>
            <person name="Spatafora J.W."/>
            <person name="Aime M.C."/>
        </authorList>
    </citation>
    <scope>NUCLEOTIDE SEQUENCE [LARGE SCALE GENOMIC DNA]</scope>
    <source>
        <strain evidence="4 5">MCA 3882</strain>
    </source>
</reference>
<feature type="compositionally biased region" description="Basic and acidic residues" evidence="1">
    <location>
        <begin position="270"/>
        <end position="279"/>
    </location>
</feature>
<protein>
    <recommendedName>
        <fullName evidence="6">DNA damage-binding protein 1</fullName>
    </recommendedName>
</protein>
<dbReference type="InterPro" id="IPR058543">
    <property type="entry name" value="Beta-prop_RSE1/DDB1/CPSF1_2nd"/>
</dbReference>
<evidence type="ECO:0000259" key="3">
    <source>
        <dbReference type="Pfam" id="PF23726"/>
    </source>
</evidence>
<feature type="compositionally biased region" description="Polar residues" evidence="1">
    <location>
        <begin position="445"/>
        <end position="460"/>
    </location>
</feature>
<evidence type="ECO:0000256" key="1">
    <source>
        <dbReference type="SAM" id="MobiDB-lite"/>
    </source>
</evidence>
<dbReference type="Gene3D" id="2.130.10.10">
    <property type="entry name" value="YVTN repeat-like/Quinoprotein amine dehydrogenase"/>
    <property type="match status" value="2"/>
</dbReference>
<evidence type="ECO:0000313" key="4">
    <source>
        <dbReference type="EMBL" id="PWN32832.1"/>
    </source>
</evidence>
<dbReference type="GO" id="GO:0005634">
    <property type="term" value="C:nucleus"/>
    <property type="evidence" value="ECO:0007669"/>
    <property type="project" value="InterPro"/>
</dbReference>
<name>A0A316V5T4_9BASI</name>
<feature type="region of interest" description="Disordered" evidence="1">
    <location>
        <begin position="259"/>
        <end position="345"/>
    </location>
</feature>
<dbReference type="OrthoDB" id="433457at2759"/>
<dbReference type="PANTHER" id="PTHR10644">
    <property type="entry name" value="DNA REPAIR/RNA PROCESSING CPSF FAMILY"/>
    <property type="match status" value="1"/>
</dbReference>
<evidence type="ECO:0000313" key="5">
    <source>
        <dbReference type="Proteomes" id="UP000245771"/>
    </source>
</evidence>
<proteinExistence type="predicted"/>
<feature type="compositionally biased region" description="Basic and acidic residues" evidence="1">
    <location>
        <begin position="330"/>
        <end position="341"/>
    </location>
</feature>
<dbReference type="Pfam" id="PF23726">
    <property type="entry name" value="Beta-prop_RSE1_2nd"/>
    <property type="match status" value="1"/>
</dbReference>
<dbReference type="FunCoup" id="A0A316V5T4">
    <property type="interactions" value="714"/>
</dbReference>
<feature type="domain" description="RSE1/DDB1/CPSF1 second beta-propeller" evidence="3">
    <location>
        <begin position="682"/>
        <end position="998"/>
    </location>
</feature>